<name>A0A504J7A0_9FLAO</name>
<keyword evidence="1" id="KW-0472">Membrane</keyword>
<proteinExistence type="predicted"/>
<dbReference type="EMBL" id="VFWZ01000008">
    <property type="protein sequence ID" value="TPN82979.1"/>
    <property type="molecule type" value="Genomic_DNA"/>
</dbReference>
<dbReference type="AlphaFoldDB" id="A0A504J7A0"/>
<sequence length="301" mass="33739">MKYISYMLLAICIISGGLLFCLHQYGDGGADGLSLFIPGLMLIIILLCSLIGFIITLFLPLIAKRHRSKVAIFAAITPIIAIAIIATTFYSFNAEYATRIEEDIAIEKSILTTELFSSDIMGIKFHHVSGNVSGSDGGVPIVDTIVPIVKDSTLHFTKNGEILTLSDQVFFIDKNHNQDLEDFLANGLKKLFDEDNCMPKKIKVSKVFKNLDPTLDVFVLSSSSKCNYKKVSSFVSQYTDQTNDSYQQAYFIEVPHKKDKILVITQHNTSSSIDGYVEKLSANNLRKKNKWYHSLEFEKQK</sequence>
<feature type="transmembrane region" description="Helical" evidence="1">
    <location>
        <begin position="70"/>
        <end position="92"/>
    </location>
</feature>
<keyword evidence="1" id="KW-1133">Transmembrane helix</keyword>
<evidence type="ECO:0000313" key="2">
    <source>
        <dbReference type="EMBL" id="TPN82979.1"/>
    </source>
</evidence>
<organism evidence="2 3">
    <name type="scientific">Aquimarina algicola</name>
    <dbReference type="NCBI Taxonomy" id="2589995"/>
    <lineage>
        <taxon>Bacteria</taxon>
        <taxon>Pseudomonadati</taxon>
        <taxon>Bacteroidota</taxon>
        <taxon>Flavobacteriia</taxon>
        <taxon>Flavobacteriales</taxon>
        <taxon>Flavobacteriaceae</taxon>
        <taxon>Aquimarina</taxon>
    </lineage>
</organism>
<evidence type="ECO:0000256" key="1">
    <source>
        <dbReference type="SAM" id="Phobius"/>
    </source>
</evidence>
<gene>
    <name evidence="2" type="ORF">FHK87_21370</name>
</gene>
<accession>A0A504J7A0</accession>
<keyword evidence="1" id="KW-0812">Transmembrane</keyword>
<feature type="transmembrane region" description="Helical" evidence="1">
    <location>
        <begin position="37"/>
        <end position="63"/>
    </location>
</feature>
<dbReference type="RefSeq" id="WP_140596511.1">
    <property type="nucleotide sequence ID" value="NZ_VFWZ01000008.1"/>
</dbReference>
<comment type="caution">
    <text evidence="2">The sequence shown here is derived from an EMBL/GenBank/DDBJ whole genome shotgun (WGS) entry which is preliminary data.</text>
</comment>
<protein>
    <submittedName>
        <fullName evidence="2">Uncharacterized protein</fullName>
    </submittedName>
</protein>
<keyword evidence="3" id="KW-1185">Reference proteome</keyword>
<dbReference type="Proteomes" id="UP000315540">
    <property type="component" value="Unassembled WGS sequence"/>
</dbReference>
<evidence type="ECO:0000313" key="3">
    <source>
        <dbReference type="Proteomes" id="UP000315540"/>
    </source>
</evidence>
<reference evidence="2 3" key="1">
    <citation type="submission" date="2019-06" db="EMBL/GenBank/DDBJ databases">
        <authorList>
            <person name="Meng X."/>
        </authorList>
    </citation>
    <scope>NUCLEOTIDE SEQUENCE [LARGE SCALE GENOMIC DNA]</scope>
    <source>
        <strain evidence="2 3">M625</strain>
    </source>
</reference>
<feature type="transmembrane region" description="Helical" evidence="1">
    <location>
        <begin position="7"/>
        <end position="25"/>
    </location>
</feature>